<accession>A0A2K1IGT5</accession>
<reference evidence="1 3" key="2">
    <citation type="journal article" date="2018" name="Plant J.">
        <title>The Physcomitrella patens chromosome-scale assembly reveals moss genome structure and evolution.</title>
        <authorList>
            <person name="Lang D."/>
            <person name="Ullrich K.K."/>
            <person name="Murat F."/>
            <person name="Fuchs J."/>
            <person name="Jenkins J."/>
            <person name="Haas F.B."/>
            <person name="Piednoel M."/>
            <person name="Gundlach H."/>
            <person name="Van Bel M."/>
            <person name="Meyberg R."/>
            <person name="Vives C."/>
            <person name="Morata J."/>
            <person name="Symeonidi A."/>
            <person name="Hiss M."/>
            <person name="Muchero W."/>
            <person name="Kamisugi Y."/>
            <person name="Saleh O."/>
            <person name="Blanc G."/>
            <person name="Decker E.L."/>
            <person name="van Gessel N."/>
            <person name="Grimwood J."/>
            <person name="Hayes R.D."/>
            <person name="Graham S.W."/>
            <person name="Gunter L.E."/>
            <person name="McDaniel S.F."/>
            <person name="Hoernstein S.N.W."/>
            <person name="Larsson A."/>
            <person name="Li F.W."/>
            <person name="Perroud P.F."/>
            <person name="Phillips J."/>
            <person name="Ranjan P."/>
            <person name="Rokshar D.S."/>
            <person name="Rothfels C.J."/>
            <person name="Schneider L."/>
            <person name="Shu S."/>
            <person name="Stevenson D.W."/>
            <person name="Thummler F."/>
            <person name="Tillich M."/>
            <person name="Villarreal Aguilar J.C."/>
            <person name="Widiez T."/>
            <person name="Wong G.K."/>
            <person name="Wymore A."/>
            <person name="Zhang Y."/>
            <person name="Zimmer A.D."/>
            <person name="Quatrano R.S."/>
            <person name="Mayer K.F.X."/>
            <person name="Goodstein D."/>
            <person name="Casacuberta J.M."/>
            <person name="Vandepoele K."/>
            <person name="Reski R."/>
            <person name="Cuming A.C."/>
            <person name="Tuskan G.A."/>
            <person name="Maumus F."/>
            <person name="Salse J."/>
            <person name="Schmutz J."/>
            <person name="Rensing S.A."/>
        </authorList>
    </citation>
    <scope>NUCLEOTIDE SEQUENCE [LARGE SCALE GENOMIC DNA]</scope>
    <source>
        <strain evidence="2 3">cv. Gransden 2004</strain>
    </source>
</reference>
<dbReference type="OrthoDB" id="10254482at2759"/>
<evidence type="ECO:0000313" key="2">
    <source>
        <dbReference type="EnsemblPlants" id="Pp3c24_14600V3.1"/>
    </source>
</evidence>
<gene>
    <name evidence="2" type="primary">LOC112276332</name>
    <name evidence="1" type="ORF">PHYPA_029079</name>
</gene>
<keyword evidence="3" id="KW-1185">Reference proteome</keyword>
<dbReference type="RefSeq" id="XP_024363326.1">
    <property type="nucleotide sequence ID" value="XM_024507558.2"/>
</dbReference>
<dbReference type="AlphaFoldDB" id="A0A2K1IGT5"/>
<dbReference type="STRING" id="3218.A0A2K1IGT5"/>
<dbReference type="Proteomes" id="UP000006727">
    <property type="component" value="Chromosome 24"/>
</dbReference>
<organism evidence="1">
    <name type="scientific">Physcomitrium patens</name>
    <name type="common">Spreading-leaved earth moss</name>
    <name type="synonym">Physcomitrella patens</name>
    <dbReference type="NCBI Taxonomy" id="3218"/>
    <lineage>
        <taxon>Eukaryota</taxon>
        <taxon>Viridiplantae</taxon>
        <taxon>Streptophyta</taxon>
        <taxon>Embryophyta</taxon>
        <taxon>Bryophyta</taxon>
        <taxon>Bryophytina</taxon>
        <taxon>Bryopsida</taxon>
        <taxon>Funariidae</taxon>
        <taxon>Funariales</taxon>
        <taxon>Funariaceae</taxon>
        <taxon>Physcomitrium</taxon>
    </lineage>
</organism>
<reference evidence="2" key="3">
    <citation type="submission" date="2020-12" db="UniProtKB">
        <authorList>
            <consortium name="EnsemblPlants"/>
        </authorList>
    </citation>
    <scope>IDENTIFICATION</scope>
</reference>
<dbReference type="Gramene" id="Pp3c24_14600V3.1">
    <property type="protein sequence ID" value="Pp3c24_14600V3.1"/>
    <property type="gene ID" value="Pp3c24_14600"/>
</dbReference>
<name>A0A2K1IGT5_PHYPA</name>
<dbReference type="EMBL" id="ABEU02000024">
    <property type="protein sequence ID" value="PNR28487.1"/>
    <property type="molecule type" value="Genomic_DNA"/>
</dbReference>
<evidence type="ECO:0000313" key="3">
    <source>
        <dbReference type="Proteomes" id="UP000006727"/>
    </source>
</evidence>
<proteinExistence type="predicted"/>
<dbReference type="PaxDb" id="3218-PP1S423_16V6.1"/>
<dbReference type="GeneID" id="112276332"/>
<reference evidence="1 3" key="1">
    <citation type="journal article" date="2008" name="Science">
        <title>The Physcomitrella genome reveals evolutionary insights into the conquest of land by plants.</title>
        <authorList>
            <person name="Rensing S."/>
            <person name="Lang D."/>
            <person name="Zimmer A."/>
            <person name="Terry A."/>
            <person name="Salamov A."/>
            <person name="Shapiro H."/>
            <person name="Nishiyama T."/>
            <person name="Perroud P.-F."/>
            <person name="Lindquist E."/>
            <person name="Kamisugi Y."/>
            <person name="Tanahashi T."/>
            <person name="Sakakibara K."/>
            <person name="Fujita T."/>
            <person name="Oishi K."/>
            <person name="Shin-I T."/>
            <person name="Kuroki Y."/>
            <person name="Toyoda A."/>
            <person name="Suzuki Y."/>
            <person name="Hashimoto A."/>
            <person name="Yamaguchi K."/>
            <person name="Sugano A."/>
            <person name="Kohara Y."/>
            <person name="Fujiyama A."/>
            <person name="Anterola A."/>
            <person name="Aoki S."/>
            <person name="Ashton N."/>
            <person name="Barbazuk W.B."/>
            <person name="Barker E."/>
            <person name="Bennetzen J."/>
            <person name="Bezanilla M."/>
            <person name="Blankenship R."/>
            <person name="Cho S.H."/>
            <person name="Dutcher S."/>
            <person name="Estelle M."/>
            <person name="Fawcett J.A."/>
            <person name="Gundlach H."/>
            <person name="Hanada K."/>
            <person name="Heyl A."/>
            <person name="Hicks K.A."/>
            <person name="Hugh J."/>
            <person name="Lohr M."/>
            <person name="Mayer K."/>
            <person name="Melkozernov A."/>
            <person name="Murata T."/>
            <person name="Nelson D."/>
            <person name="Pils B."/>
            <person name="Prigge M."/>
            <person name="Reiss B."/>
            <person name="Renner T."/>
            <person name="Rombauts S."/>
            <person name="Rushton P."/>
            <person name="Sanderfoot A."/>
            <person name="Schween G."/>
            <person name="Shiu S.-H."/>
            <person name="Stueber K."/>
            <person name="Theodoulou F.L."/>
            <person name="Tu H."/>
            <person name="Van de Peer Y."/>
            <person name="Verrier P.J."/>
            <person name="Waters E."/>
            <person name="Wood A."/>
            <person name="Yang L."/>
            <person name="Cove D."/>
            <person name="Cuming A."/>
            <person name="Hasebe M."/>
            <person name="Lucas S."/>
            <person name="Mishler D.B."/>
            <person name="Reski R."/>
            <person name="Grigoriev I."/>
            <person name="Quatrano R.S."/>
            <person name="Boore J.L."/>
        </authorList>
    </citation>
    <scope>NUCLEOTIDE SEQUENCE [LARGE SCALE GENOMIC DNA]</scope>
    <source>
        <strain evidence="2 3">cv. Gransden 2004</strain>
    </source>
</reference>
<sequence>MNNGLLTERALLGLFNSSSYITFGTAEDPFSYPHVNEERSNYKGKQLALPTAKKGMQPNGTNHIFFQQEHPWVFDGCPYVDKNMYLESQPERHKGFLSSDFSKTDEFGNTIRTEQYRDQLKKDKYFAKKGLDSMATKIQEMAAKYPEIGKRIPTKFDGPEFVYDVGKAGLCTTTHCHKCHKQTYYCPHRIAYCNNNPYMKKESGDYCSSSDTIGSTAWGANYAKPAHARKPLIRDTFYRRCNVFFPKKQPTGFIESI</sequence>
<protein>
    <submittedName>
        <fullName evidence="1 2">Uncharacterized protein</fullName>
    </submittedName>
</protein>
<dbReference type="EnsemblPlants" id="Pp3c24_14600V3.1">
    <property type="protein sequence ID" value="Pp3c24_14600V3.1"/>
    <property type="gene ID" value="Pp3c24_14600"/>
</dbReference>
<evidence type="ECO:0000313" key="1">
    <source>
        <dbReference type="EMBL" id="PNR28487.1"/>
    </source>
</evidence>